<organism evidence="5 6">
    <name type="scientific">Gordonia humi</name>
    <dbReference type="NCBI Taxonomy" id="686429"/>
    <lineage>
        <taxon>Bacteria</taxon>
        <taxon>Bacillati</taxon>
        <taxon>Actinomycetota</taxon>
        <taxon>Actinomycetes</taxon>
        <taxon>Mycobacteriales</taxon>
        <taxon>Gordoniaceae</taxon>
        <taxon>Gordonia</taxon>
    </lineage>
</organism>
<evidence type="ECO:0000313" key="5">
    <source>
        <dbReference type="EMBL" id="MBB4134864.1"/>
    </source>
</evidence>
<gene>
    <name evidence="5" type="ORF">BKA16_001416</name>
</gene>
<dbReference type="RefSeq" id="WP_183369978.1">
    <property type="nucleotide sequence ID" value="NZ_BAABHL010000037.1"/>
</dbReference>
<sequence length="282" mass="29612">MNSDDTRDPDSFDEPVSDEPDAFVEVEKTSDVEKTAAEADSVEDADSAPSDEAPEGESADESSASQTDESGDAGEPGETEKAGSEAIGDGEHRHWRASMVLAVAVAALVGAVVCLGYFGYTGIRAYTVDADREQARAASVDAAEQAVINTFTVDGKSVEEWQRRMRSSLTGDALKQAIDETSSGTVQQIQAAKAQGLTITTKVVRSAATELDGDHATVLVMTLATSSAAPDKPQPQSNLLSMDKVDGSWKASKIVPLTPIEYYEDSTGAQQEQSGDQQGGGN</sequence>
<comment type="caution">
    <text evidence="5">The sequence shown here is derived from an EMBL/GenBank/DDBJ whole genome shotgun (WGS) entry which is preliminary data.</text>
</comment>
<reference evidence="5 6" key="1">
    <citation type="submission" date="2020-08" db="EMBL/GenBank/DDBJ databases">
        <title>Sequencing the genomes of 1000 actinobacteria strains.</title>
        <authorList>
            <person name="Klenk H.-P."/>
        </authorList>
    </citation>
    <scope>NUCLEOTIDE SEQUENCE [LARGE SCALE GENOMIC DNA]</scope>
    <source>
        <strain evidence="5 6">DSM 45298</strain>
    </source>
</reference>
<feature type="region of interest" description="Disordered" evidence="3">
    <location>
        <begin position="1"/>
        <end position="86"/>
    </location>
</feature>
<evidence type="ECO:0000313" key="6">
    <source>
        <dbReference type="Proteomes" id="UP000551501"/>
    </source>
</evidence>
<keyword evidence="2 4" id="KW-0472">Membrane</keyword>
<keyword evidence="4" id="KW-0812">Transmembrane</keyword>
<name>A0A840EX25_9ACTN</name>
<evidence type="ECO:0000256" key="4">
    <source>
        <dbReference type="SAM" id="Phobius"/>
    </source>
</evidence>
<feature type="compositionally biased region" description="Acidic residues" evidence="3">
    <location>
        <begin position="11"/>
        <end position="24"/>
    </location>
</feature>
<dbReference type="AlphaFoldDB" id="A0A840EX25"/>
<protein>
    <submittedName>
        <fullName evidence="5">Mce-associated membrane protein</fullName>
    </submittedName>
</protein>
<evidence type="ECO:0000256" key="1">
    <source>
        <dbReference type="ARBA" id="ARBA00004370"/>
    </source>
</evidence>
<comment type="subcellular location">
    <subcellularLocation>
        <location evidence="1">Membrane</location>
    </subcellularLocation>
</comment>
<feature type="region of interest" description="Disordered" evidence="3">
    <location>
        <begin position="263"/>
        <end position="282"/>
    </location>
</feature>
<feature type="compositionally biased region" description="Basic and acidic residues" evidence="3">
    <location>
        <begin position="1"/>
        <end position="10"/>
    </location>
</feature>
<accession>A0A840EX25</accession>
<feature type="transmembrane region" description="Helical" evidence="4">
    <location>
        <begin position="99"/>
        <end position="120"/>
    </location>
</feature>
<evidence type="ECO:0000256" key="2">
    <source>
        <dbReference type="ARBA" id="ARBA00023136"/>
    </source>
</evidence>
<keyword evidence="6" id="KW-1185">Reference proteome</keyword>
<dbReference type="Proteomes" id="UP000551501">
    <property type="component" value="Unassembled WGS sequence"/>
</dbReference>
<dbReference type="PANTHER" id="PTHR37042">
    <property type="entry name" value="OUTER MEMBRANE PROTEIN RV1973"/>
    <property type="match status" value="1"/>
</dbReference>
<feature type="compositionally biased region" description="Basic and acidic residues" evidence="3">
    <location>
        <begin position="25"/>
        <end position="37"/>
    </location>
</feature>
<dbReference type="GO" id="GO:0016020">
    <property type="term" value="C:membrane"/>
    <property type="evidence" value="ECO:0007669"/>
    <property type="project" value="UniProtKB-SubCell"/>
</dbReference>
<evidence type="ECO:0000256" key="3">
    <source>
        <dbReference type="SAM" id="MobiDB-lite"/>
    </source>
</evidence>
<proteinExistence type="predicted"/>
<keyword evidence="4" id="KW-1133">Transmembrane helix</keyword>
<dbReference type="PANTHER" id="PTHR37042:SF4">
    <property type="entry name" value="OUTER MEMBRANE PROTEIN RV1973"/>
    <property type="match status" value="1"/>
</dbReference>
<dbReference type="EMBL" id="JACIFP010000001">
    <property type="protein sequence ID" value="MBB4134864.1"/>
    <property type="molecule type" value="Genomic_DNA"/>
</dbReference>